<feature type="compositionally biased region" description="Low complexity" evidence="1">
    <location>
        <begin position="154"/>
        <end position="163"/>
    </location>
</feature>
<protein>
    <submittedName>
        <fullName evidence="2">Uncharacterized protein</fullName>
    </submittedName>
</protein>
<accession>A0A8S0W286</accession>
<dbReference type="Proteomes" id="UP000467700">
    <property type="component" value="Unassembled WGS sequence"/>
</dbReference>
<feature type="compositionally biased region" description="Basic and acidic residues" evidence="1">
    <location>
        <begin position="839"/>
        <end position="859"/>
    </location>
</feature>
<keyword evidence="3" id="KW-1185">Reference proteome</keyword>
<feature type="compositionally biased region" description="Low complexity" evidence="1">
    <location>
        <begin position="976"/>
        <end position="992"/>
    </location>
</feature>
<feature type="compositionally biased region" description="Pro residues" evidence="1">
    <location>
        <begin position="348"/>
        <end position="362"/>
    </location>
</feature>
<evidence type="ECO:0000256" key="1">
    <source>
        <dbReference type="SAM" id="MobiDB-lite"/>
    </source>
</evidence>
<feature type="compositionally biased region" description="Acidic residues" evidence="1">
    <location>
        <begin position="526"/>
        <end position="539"/>
    </location>
</feature>
<feature type="region of interest" description="Disordered" evidence="1">
    <location>
        <begin position="809"/>
        <end position="1149"/>
    </location>
</feature>
<comment type="caution">
    <text evidence="2">The sequence shown here is derived from an EMBL/GenBank/DDBJ whole genome shotgun (WGS) entry which is preliminary data.</text>
</comment>
<feature type="region of interest" description="Disordered" evidence="1">
    <location>
        <begin position="326"/>
        <end position="390"/>
    </location>
</feature>
<proteinExistence type="predicted"/>
<name>A0A8S0W286_CYCAE</name>
<feature type="compositionally biased region" description="Low complexity" evidence="1">
    <location>
        <begin position="409"/>
        <end position="434"/>
    </location>
</feature>
<sequence>MDCPREPAALPAAEPCPSDLLPLLTSPHLASSLLLLATHAPPSIPALPPNALGPAVRVLRLPAPLAVHDSGALRLVSLFERAARVARLWRYSSQSTSTAHYPRIIQLAEEVPGGQFTLVEPFVYASPAPQNDMHVPPTTTQASAQAPPHPTPTPHTSNQHTHNLNLTANPKYPSPAPSIVSYASYASTSTSPSTSRPPSLSTYAPSSTSTTSLPSATQRKRQHRTQSALRKLMNVDSSPNSHAVNNNNMRTFDALINFLPANLPDKALLKHAVLVSTLSSQYLAVPPSTPSALHASSYTTHSGAGESIPRPLSKRFSAFSFASFTISPSSTPSSSLSSTPLGSTPETSPCPSPPPPLAPAHPFPHEKLTDRFTSSGSGVHKVKSKRSSSRMSVLSLSGILRVSTPVSAVPAVPPSASASSSSPSLSSDSPSRRPSTIHSNSSACTTGGRGAGAGTNTNTHPLAYPHGDKPKNAHLVHVLPVGWVAEEVRAEAEALRLQERERRRRQMHAYAPVLSSGLRPLPVEEPVGDEDGPVEDEDEDGRRASTRPTLATRQLQGHSSSYEHVGGVGGGMSGKRSSSVPLLSNAGVQVQVQGQQRRRGEKPKLVQSVEQFLLAFAYPLGSVAAPSPVHCLRRPPSSSQHPSSHLELRGQGKERARPTSAYLASGSGSGSEEAAEGGAGRRASYLGSSGSTTSMGALADVQADASASAQSKPIPYLVAPGVWGAEVRGTRRSRNPHHLSDESTEREMTIGEIVLLGALDSDHELAGGLGGGVGRTGGGMGGGIGNGGNGGGRAWVGCVEDVQVVVLEDSRDHEEAPEREERRANWKNGLETGAGLTAKEGKEEGKEEEEDQRRKDSERKRRTSHHHQHHHHHYGHGLPTPPETSSSEEGDEVDDGECEEEFHTPVQSPASIRSPVRERLESQVQARPAPRLQTNGSTQIQGQGQGQVSAQASPTRSPTKSHTAVAHPIPRPPPLVAGSASSRTGRRVSGSVDGYEGELEEYAGPGSARSQRSTSLSSAGSTVQRQGQEGQGKHETPTPTIMLSAPSPALSGSFARSQGRGHGHVHVQGQRPNGSGSGSLPSAARSAVEVRLGSRHYDTDHEKARKEAKRRSVVSLVIPGTRSARESGRGRKRGDGHGGSGHGQVGGSGFGAVLRRLGIRWG</sequence>
<dbReference type="AlphaFoldDB" id="A0A8S0W286"/>
<feature type="compositionally biased region" description="Polar residues" evidence="1">
    <location>
        <begin position="953"/>
        <end position="962"/>
    </location>
</feature>
<feature type="compositionally biased region" description="Basic and acidic residues" evidence="1">
    <location>
        <begin position="1095"/>
        <end position="1105"/>
    </location>
</feature>
<feature type="compositionally biased region" description="Gly residues" evidence="1">
    <location>
        <begin position="1137"/>
        <end position="1149"/>
    </location>
</feature>
<feature type="compositionally biased region" description="Low complexity" evidence="1">
    <location>
        <begin position="1006"/>
        <end position="1022"/>
    </location>
</feature>
<feature type="region of interest" description="Disordered" evidence="1">
    <location>
        <begin position="129"/>
        <end position="172"/>
    </location>
</feature>
<feature type="region of interest" description="Disordered" evidence="1">
    <location>
        <begin position="187"/>
        <end position="227"/>
    </location>
</feature>
<feature type="compositionally biased region" description="Low complexity" evidence="1">
    <location>
        <begin position="136"/>
        <end position="146"/>
    </location>
</feature>
<feature type="compositionally biased region" description="Low complexity" evidence="1">
    <location>
        <begin position="326"/>
        <end position="347"/>
    </location>
</feature>
<reference evidence="2 3" key="1">
    <citation type="submission" date="2020-01" db="EMBL/GenBank/DDBJ databases">
        <authorList>
            <person name="Gupta K D."/>
        </authorList>
    </citation>
    <scope>NUCLEOTIDE SEQUENCE [LARGE SCALE GENOMIC DNA]</scope>
</reference>
<feature type="compositionally biased region" description="Low complexity" evidence="1">
    <location>
        <begin position="933"/>
        <end position="952"/>
    </location>
</feature>
<feature type="region of interest" description="Disordered" evidence="1">
    <location>
        <begin position="515"/>
        <end position="547"/>
    </location>
</feature>
<organism evidence="2 3">
    <name type="scientific">Cyclocybe aegerita</name>
    <name type="common">Black poplar mushroom</name>
    <name type="synonym">Agrocybe aegerita</name>
    <dbReference type="NCBI Taxonomy" id="1973307"/>
    <lineage>
        <taxon>Eukaryota</taxon>
        <taxon>Fungi</taxon>
        <taxon>Dikarya</taxon>
        <taxon>Basidiomycota</taxon>
        <taxon>Agaricomycotina</taxon>
        <taxon>Agaricomycetes</taxon>
        <taxon>Agaricomycetidae</taxon>
        <taxon>Agaricales</taxon>
        <taxon>Agaricineae</taxon>
        <taxon>Bolbitiaceae</taxon>
        <taxon>Cyclocybe</taxon>
    </lineage>
</organism>
<dbReference type="EMBL" id="CACVBS010000058">
    <property type="protein sequence ID" value="CAA7267255.1"/>
    <property type="molecule type" value="Genomic_DNA"/>
</dbReference>
<feature type="compositionally biased region" description="Low complexity" evidence="1">
    <location>
        <begin position="187"/>
        <end position="217"/>
    </location>
</feature>
<feature type="compositionally biased region" description="Basic and acidic residues" evidence="1">
    <location>
        <begin position="644"/>
        <end position="657"/>
    </location>
</feature>
<gene>
    <name evidence="2" type="ORF">AAE3_LOCUS9534</name>
</gene>
<feature type="compositionally biased region" description="Basic residues" evidence="1">
    <location>
        <begin position="860"/>
        <end position="875"/>
    </location>
</feature>
<evidence type="ECO:0000313" key="2">
    <source>
        <dbReference type="EMBL" id="CAA7267255.1"/>
    </source>
</evidence>
<feature type="compositionally biased region" description="Acidic residues" evidence="1">
    <location>
        <begin position="886"/>
        <end position="900"/>
    </location>
</feature>
<dbReference type="OrthoDB" id="3265311at2759"/>
<feature type="compositionally biased region" description="Basic and acidic residues" evidence="1">
    <location>
        <begin position="1123"/>
        <end position="1136"/>
    </location>
</feature>
<evidence type="ECO:0000313" key="3">
    <source>
        <dbReference type="Proteomes" id="UP000467700"/>
    </source>
</evidence>
<feature type="region of interest" description="Disordered" evidence="1">
    <location>
        <begin position="631"/>
        <end position="685"/>
    </location>
</feature>
<feature type="compositionally biased region" description="Basic and acidic residues" evidence="1">
    <location>
        <begin position="809"/>
        <end position="824"/>
    </location>
</feature>
<feature type="region of interest" description="Disordered" evidence="1">
    <location>
        <begin position="409"/>
        <end position="468"/>
    </location>
</feature>